<organism evidence="1">
    <name type="scientific">marine sediment metagenome</name>
    <dbReference type="NCBI Taxonomy" id="412755"/>
    <lineage>
        <taxon>unclassified sequences</taxon>
        <taxon>metagenomes</taxon>
        <taxon>ecological metagenomes</taxon>
    </lineage>
</organism>
<dbReference type="AlphaFoldDB" id="X1MW35"/>
<evidence type="ECO:0000313" key="1">
    <source>
        <dbReference type="EMBL" id="GAI35463.1"/>
    </source>
</evidence>
<sequence>MKSKISYLSLVVILSFAIFLTGTALADEAIPENSKNTEEVEIVTPMEMSDEEVEMEIKKLLKPPPGYIVKLKYDLHNPQGIDKALLPEYYVKYIPEGQKVTDYREWEFVPVDREKIKLSAEIIEPNLSGDDCPVTYEGVADSTIPSSYSGITQYSRYVASKYRG</sequence>
<reference evidence="1" key="1">
    <citation type="journal article" date="2014" name="Front. Microbiol.">
        <title>High frequency of phylogenetically diverse reductive dehalogenase-homologous genes in deep subseafloor sedimentary metagenomes.</title>
        <authorList>
            <person name="Kawai M."/>
            <person name="Futagami T."/>
            <person name="Toyoda A."/>
            <person name="Takaki Y."/>
            <person name="Nishi S."/>
            <person name="Hori S."/>
            <person name="Arai W."/>
            <person name="Tsubouchi T."/>
            <person name="Morono Y."/>
            <person name="Uchiyama I."/>
            <person name="Ito T."/>
            <person name="Fujiyama A."/>
            <person name="Inagaki F."/>
            <person name="Takami H."/>
        </authorList>
    </citation>
    <scope>NUCLEOTIDE SEQUENCE</scope>
    <source>
        <strain evidence="1">Expedition CK06-06</strain>
    </source>
</reference>
<proteinExistence type="predicted"/>
<name>X1MW35_9ZZZZ</name>
<accession>X1MW35</accession>
<dbReference type="EMBL" id="BARV01028603">
    <property type="protein sequence ID" value="GAI35463.1"/>
    <property type="molecule type" value="Genomic_DNA"/>
</dbReference>
<comment type="caution">
    <text evidence="1">The sequence shown here is derived from an EMBL/GenBank/DDBJ whole genome shotgun (WGS) entry which is preliminary data.</text>
</comment>
<protein>
    <submittedName>
        <fullName evidence="1">Uncharacterized protein</fullName>
    </submittedName>
</protein>
<gene>
    <name evidence="1" type="ORF">S06H3_45749</name>
</gene>
<feature type="non-terminal residue" evidence="1">
    <location>
        <position position="164"/>
    </location>
</feature>